<gene>
    <name evidence="1" type="ORF">ACFQE6_33855</name>
</gene>
<organism evidence="1 2">
    <name type="scientific">Natrinema soli</name>
    <dbReference type="NCBI Taxonomy" id="1930624"/>
    <lineage>
        <taxon>Archaea</taxon>
        <taxon>Methanobacteriati</taxon>
        <taxon>Methanobacteriota</taxon>
        <taxon>Stenosarchaea group</taxon>
        <taxon>Halobacteria</taxon>
        <taxon>Halobacteriales</taxon>
        <taxon>Natrialbaceae</taxon>
        <taxon>Natrinema</taxon>
    </lineage>
</organism>
<evidence type="ECO:0000313" key="2">
    <source>
        <dbReference type="Proteomes" id="UP001596383"/>
    </source>
</evidence>
<dbReference type="GO" id="GO:0016874">
    <property type="term" value="F:ligase activity"/>
    <property type="evidence" value="ECO:0007669"/>
    <property type="project" value="UniProtKB-KW"/>
</dbReference>
<name>A0ABD5SYA0_9EURY</name>
<dbReference type="AlphaFoldDB" id="A0ABD5SYA0"/>
<evidence type="ECO:0000313" key="1">
    <source>
        <dbReference type="EMBL" id="MFC6769852.1"/>
    </source>
</evidence>
<sequence>MRVVRGRGDTLAADRDASRRLLSIAADGEPAVRV</sequence>
<dbReference type="EMBL" id="JBHSWV010000834">
    <property type="protein sequence ID" value="MFC6769852.1"/>
    <property type="molecule type" value="Genomic_DNA"/>
</dbReference>
<accession>A0ABD5SYA0</accession>
<feature type="non-terminal residue" evidence="1">
    <location>
        <position position="34"/>
    </location>
</feature>
<keyword evidence="1" id="KW-0436">Ligase</keyword>
<keyword evidence="2" id="KW-1185">Reference proteome</keyword>
<proteinExistence type="predicted"/>
<dbReference type="Proteomes" id="UP001596383">
    <property type="component" value="Unassembled WGS sequence"/>
</dbReference>
<reference evidence="1 2" key="1">
    <citation type="journal article" date="2019" name="Int. J. Syst. Evol. Microbiol.">
        <title>The Global Catalogue of Microorganisms (GCM) 10K type strain sequencing project: providing services to taxonomists for standard genome sequencing and annotation.</title>
        <authorList>
            <consortium name="The Broad Institute Genomics Platform"/>
            <consortium name="The Broad Institute Genome Sequencing Center for Infectious Disease"/>
            <person name="Wu L."/>
            <person name="Ma J."/>
        </authorList>
    </citation>
    <scope>NUCLEOTIDE SEQUENCE [LARGE SCALE GENOMIC DNA]</scope>
    <source>
        <strain evidence="1 2">LMG 29247</strain>
    </source>
</reference>
<protein>
    <submittedName>
        <fullName evidence="1">Lipoate--protein ligase family protein</fullName>
    </submittedName>
</protein>
<comment type="caution">
    <text evidence="1">The sequence shown here is derived from an EMBL/GenBank/DDBJ whole genome shotgun (WGS) entry which is preliminary data.</text>
</comment>